<keyword evidence="1" id="KW-0479">Metal-binding</keyword>
<dbReference type="AlphaFoldDB" id="A0AAJ0DNU3"/>
<dbReference type="Proteomes" id="UP001271007">
    <property type="component" value="Unassembled WGS sequence"/>
</dbReference>
<dbReference type="GO" id="GO:0008270">
    <property type="term" value="F:zinc ion binding"/>
    <property type="evidence" value="ECO:0007669"/>
    <property type="project" value="UniProtKB-KW"/>
</dbReference>
<dbReference type="InterPro" id="IPR013083">
    <property type="entry name" value="Znf_RING/FYVE/PHD"/>
</dbReference>
<feature type="compositionally biased region" description="Polar residues" evidence="4">
    <location>
        <begin position="884"/>
        <end position="903"/>
    </location>
</feature>
<feature type="compositionally biased region" description="Basic and acidic residues" evidence="4">
    <location>
        <begin position="449"/>
        <end position="458"/>
    </location>
</feature>
<evidence type="ECO:0000256" key="1">
    <source>
        <dbReference type="ARBA" id="ARBA00022723"/>
    </source>
</evidence>
<feature type="compositionally biased region" description="Acidic residues" evidence="4">
    <location>
        <begin position="229"/>
        <end position="253"/>
    </location>
</feature>
<feature type="compositionally biased region" description="Polar residues" evidence="4">
    <location>
        <begin position="816"/>
        <end position="832"/>
    </location>
</feature>
<dbReference type="PANTHER" id="PTHR14296">
    <property type="entry name" value="REMODELING AND SPACING FACTOR 1"/>
    <property type="match status" value="1"/>
</dbReference>
<keyword evidence="7" id="KW-1185">Reference proteome</keyword>
<feature type="compositionally biased region" description="Polar residues" evidence="4">
    <location>
        <begin position="910"/>
        <end position="926"/>
    </location>
</feature>
<feature type="compositionally biased region" description="Low complexity" evidence="4">
    <location>
        <begin position="773"/>
        <end position="789"/>
    </location>
</feature>
<dbReference type="InterPro" id="IPR028938">
    <property type="entry name" value="Rsf1-like"/>
</dbReference>
<feature type="compositionally biased region" description="Low complexity" evidence="4">
    <location>
        <begin position="833"/>
        <end position="842"/>
    </location>
</feature>
<dbReference type="Gene3D" id="3.30.40.10">
    <property type="entry name" value="Zinc/RING finger domain, C3HC4 (zinc finger)"/>
    <property type="match status" value="1"/>
</dbReference>
<reference evidence="6" key="1">
    <citation type="submission" date="2023-04" db="EMBL/GenBank/DDBJ databases">
        <title>Black Yeasts Isolated from many extreme environments.</title>
        <authorList>
            <person name="Coleine C."/>
            <person name="Stajich J.E."/>
            <person name="Selbmann L."/>
        </authorList>
    </citation>
    <scope>NUCLEOTIDE SEQUENCE</scope>
    <source>
        <strain evidence="6">CCFEE 5312</strain>
    </source>
</reference>
<feature type="compositionally biased region" description="Pro residues" evidence="4">
    <location>
        <begin position="696"/>
        <end position="718"/>
    </location>
</feature>
<feature type="compositionally biased region" description="Polar residues" evidence="4">
    <location>
        <begin position="790"/>
        <end position="799"/>
    </location>
</feature>
<sequence length="1056" mass="117676">MPRYKRTADEAQLDVPLEPEIAPEDVETRTKLRNMWEFAALMQYIFMFGGVVKIDEKFEIENLEAECLKPEASDKLAQIGLQLLKYVSSHRGLTPDIFDEYARRQYVAKAPNRNPFGDDDDPIRFNDLNVFTRVRVLQQLSTWTFGNAERIRSMMPEDAEPLDWRMEPLGWDKDDRAYFVLDDNRLYRRSDEPPPAPSPPPKAKAKPKATPTKGKSRGTRTSKRRKVEETEDEEMEDVQEQTEDDVKMEEEEEAKVVNGESAEAEDEPGFGFTNKTWQCIAVTLEDYNNFLATIFRSRDPNEKHLRKMIEERIIPLMEERAERLQQQKLAELRKMEIQASMATAKRSGRLAAKQERDKEEQDKRDVEEKRKQELREAHEEQERIKRAEDGHESRRQTREQRVKEREMKRILHEEELAKLEEEATRASSQDPTVDATEADGIKRASGRQNKSERERHRQELERIAQEEDNWYFDCVKCHQHGDNFDDGTHSIACEKCNVWQHSECHGIRPEQAEDPSFHFICSRCIQKAEDAKKPKIAPLKLGKSHQSSSPAEKKSSSRPTSSKAPNGTPRADLPEHVARQLDGVRAPQSHPSHEQSSPYAPMTNGPSISPYGQMQGPPGTRYPPVGNFAPRSQQAPPPQQPWQGNAFPPPQRPPSSGYAGSPPPPMTNGHGPLHQHQQHHQIIHRNAVSASGHPPYQHPNPAYPAPPNGYSPRAPPGMYPMAQPQQHQFQHYQSPPNRYAQPVMQQPPQLQRPGSQGQVMNGAQAPPNGSSNPLGMPGQPQPHQHQRQPSYGQLQNQDPQGYGAPPPVAQSPQQPYHQPQNVTSRSPSATFHPQQAYAQPQAHSPVKSSPQQPLPPPPYQQHPQYHQPPTAPGARTPTAPQSLRPLSSNGYGPSPHQQNQQTPVVAPRASPQTAQAHPSPAGSNANAVAADGMSGPWPEASSAIPQKHDRSPAAPPLPPASLHAMPGGVMSSPAAHHSVSTHPVDTPAGLEAKAMVPPVALSPTQQQVHAQLTGPGSVPVKKSPVVDGEGSFAPSVAQQISKTGEQAATNGRNEQQ</sequence>
<keyword evidence="2" id="KW-0863">Zinc-finger</keyword>
<feature type="compositionally biased region" description="Low complexity" evidence="4">
    <location>
        <begin position="861"/>
        <end position="880"/>
    </location>
</feature>
<organism evidence="6 7">
    <name type="scientific">Extremus antarcticus</name>
    <dbReference type="NCBI Taxonomy" id="702011"/>
    <lineage>
        <taxon>Eukaryota</taxon>
        <taxon>Fungi</taxon>
        <taxon>Dikarya</taxon>
        <taxon>Ascomycota</taxon>
        <taxon>Pezizomycotina</taxon>
        <taxon>Dothideomycetes</taxon>
        <taxon>Dothideomycetidae</taxon>
        <taxon>Mycosphaerellales</taxon>
        <taxon>Extremaceae</taxon>
        <taxon>Extremus</taxon>
    </lineage>
</organism>
<name>A0AAJ0DNU3_9PEZI</name>
<feature type="region of interest" description="Disordered" evidence="4">
    <location>
        <begin position="343"/>
        <end position="458"/>
    </location>
</feature>
<feature type="compositionally biased region" description="Pro residues" evidence="4">
    <location>
        <begin position="193"/>
        <end position="202"/>
    </location>
</feature>
<feature type="compositionally biased region" description="Basic and acidic residues" evidence="4">
    <location>
        <begin position="352"/>
        <end position="424"/>
    </location>
</feature>
<dbReference type="InterPro" id="IPR011011">
    <property type="entry name" value="Znf_FYVE_PHD"/>
</dbReference>
<feature type="compositionally biased region" description="Low complexity" evidence="4">
    <location>
        <begin position="723"/>
        <end position="736"/>
    </location>
</feature>
<feature type="region of interest" description="Disordered" evidence="4">
    <location>
        <begin position="185"/>
        <end position="270"/>
    </location>
</feature>
<protein>
    <recommendedName>
        <fullName evidence="5">Zinc finger PHD-type domain-containing protein</fullName>
    </recommendedName>
</protein>
<feature type="region of interest" description="Disordered" evidence="4">
    <location>
        <begin position="535"/>
        <end position="1056"/>
    </location>
</feature>
<feature type="domain" description="Zinc finger PHD-type" evidence="5">
    <location>
        <begin position="473"/>
        <end position="525"/>
    </location>
</feature>
<dbReference type="InterPro" id="IPR019787">
    <property type="entry name" value="Znf_PHD-finger"/>
</dbReference>
<feature type="compositionally biased region" description="Low complexity" evidence="4">
    <location>
        <begin position="587"/>
        <end position="598"/>
    </location>
</feature>
<evidence type="ECO:0000256" key="3">
    <source>
        <dbReference type="ARBA" id="ARBA00022833"/>
    </source>
</evidence>
<evidence type="ECO:0000313" key="6">
    <source>
        <dbReference type="EMBL" id="KAK3053396.1"/>
    </source>
</evidence>
<comment type="caution">
    <text evidence="6">The sequence shown here is derived from an EMBL/GenBank/DDBJ whole genome shotgun (WGS) entry which is preliminary data.</text>
</comment>
<dbReference type="PROSITE" id="PS01359">
    <property type="entry name" value="ZF_PHD_1"/>
    <property type="match status" value="1"/>
</dbReference>
<evidence type="ECO:0000259" key="5">
    <source>
        <dbReference type="SMART" id="SM00249"/>
    </source>
</evidence>
<dbReference type="InterPro" id="IPR019786">
    <property type="entry name" value="Zinc_finger_PHD-type_CS"/>
</dbReference>
<dbReference type="Pfam" id="PF00628">
    <property type="entry name" value="PHD"/>
    <property type="match status" value="1"/>
</dbReference>
<feature type="compositionally biased region" description="Low complexity" evidence="4">
    <location>
        <begin position="1014"/>
        <end position="1026"/>
    </location>
</feature>
<gene>
    <name evidence="6" type="ORF">LTR09_005565</name>
</gene>
<evidence type="ECO:0000313" key="7">
    <source>
        <dbReference type="Proteomes" id="UP001271007"/>
    </source>
</evidence>
<keyword evidence="3" id="KW-0862">Zinc</keyword>
<evidence type="ECO:0000256" key="4">
    <source>
        <dbReference type="SAM" id="MobiDB-lite"/>
    </source>
</evidence>
<feature type="compositionally biased region" description="Polar residues" evidence="4">
    <location>
        <begin position="1036"/>
        <end position="1056"/>
    </location>
</feature>
<dbReference type="GO" id="GO:0006355">
    <property type="term" value="P:regulation of DNA-templated transcription"/>
    <property type="evidence" value="ECO:0007669"/>
    <property type="project" value="InterPro"/>
</dbReference>
<accession>A0AAJ0DNU3</accession>
<dbReference type="InterPro" id="IPR001965">
    <property type="entry name" value="Znf_PHD"/>
</dbReference>
<dbReference type="SMART" id="SM00249">
    <property type="entry name" value="PHD"/>
    <property type="match status" value="1"/>
</dbReference>
<proteinExistence type="predicted"/>
<dbReference type="SUPFAM" id="SSF57903">
    <property type="entry name" value="FYVE/PHD zinc finger"/>
    <property type="match status" value="1"/>
</dbReference>
<dbReference type="GO" id="GO:0031213">
    <property type="term" value="C:RSF complex"/>
    <property type="evidence" value="ECO:0007669"/>
    <property type="project" value="InterPro"/>
</dbReference>
<feature type="compositionally biased region" description="Basic residues" evidence="4">
    <location>
        <begin position="214"/>
        <end position="225"/>
    </location>
</feature>
<dbReference type="PANTHER" id="PTHR14296:SF3">
    <property type="entry name" value="DIKAR, ISOFORM F"/>
    <property type="match status" value="1"/>
</dbReference>
<evidence type="ECO:0000256" key="2">
    <source>
        <dbReference type="ARBA" id="ARBA00022771"/>
    </source>
</evidence>
<feature type="compositionally biased region" description="Polar residues" evidence="4">
    <location>
        <begin position="743"/>
        <end position="772"/>
    </location>
</feature>
<dbReference type="EMBL" id="JAWDJX010000016">
    <property type="protein sequence ID" value="KAK3053396.1"/>
    <property type="molecule type" value="Genomic_DNA"/>
</dbReference>